<dbReference type="EMBL" id="LFWZ01000002">
    <property type="protein sequence ID" value="KON31542.1"/>
    <property type="molecule type" value="Genomic_DNA"/>
</dbReference>
<dbReference type="SUPFAM" id="SSF49452">
    <property type="entry name" value="Starch-binding domain-like"/>
    <property type="match status" value="1"/>
</dbReference>
<dbReference type="GO" id="GO:0030246">
    <property type="term" value="F:carbohydrate binding"/>
    <property type="evidence" value="ECO:0007669"/>
    <property type="project" value="InterPro"/>
</dbReference>
<dbReference type="Gene3D" id="2.60.40.1120">
    <property type="entry name" value="Carboxypeptidase-like, regulatory domain"/>
    <property type="match status" value="2"/>
</dbReference>
<sequence>MINQDAKARIAGQIIDEKGVPVGGVMITCDGEENRTLFDGSYKFDDLEPGPHIIEIALEGYGIQRREIEAREGGESTLDFHLEPEAGDAKIYGYVLDKVTGEPARTGGSLYMYRLTSNRSISFDPETGYFEVVHLPPGTYTLWTSVLGYEDEKKTVVVEEGDERRTDFLIRKAEIEPPLG</sequence>
<reference evidence="1 2" key="1">
    <citation type="submission" date="2015-06" db="EMBL/GenBank/DDBJ databases">
        <title>New insights into the roles of widespread benthic archaea in carbon and nitrogen cycling.</title>
        <authorList>
            <person name="Lazar C.S."/>
            <person name="Baker B.J."/>
            <person name="Seitz K.W."/>
            <person name="Hyde A.S."/>
            <person name="Dick G.J."/>
            <person name="Hinrichs K.-U."/>
            <person name="Teske A.P."/>
        </authorList>
    </citation>
    <scope>NUCLEOTIDE SEQUENCE [LARGE SCALE GENOMIC DNA]</scope>
    <source>
        <strain evidence="1">DG-45</strain>
    </source>
</reference>
<comment type="caution">
    <text evidence="1">The sequence shown here is derived from an EMBL/GenBank/DDBJ whole genome shotgun (WGS) entry which is preliminary data.</text>
</comment>
<gene>
    <name evidence="1" type="ORF">AC482_00290</name>
</gene>
<evidence type="ECO:0000313" key="2">
    <source>
        <dbReference type="Proteomes" id="UP000037210"/>
    </source>
</evidence>
<dbReference type="AlphaFoldDB" id="A0A0M0BSI9"/>
<dbReference type="Proteomes" id="UP000037210">
    <property type="component" value="Unassembled WGS sequence"/>
</dbReference>
<evidence type="ECO:0008006" key="3">
    <source>
        <dbReference type="Google" id="ProtNLM"/>
    </source>
</evidence>
<dbReference type="InterPro" id="IPR008969">
    <property type="entry name" value="CarboxyPept-like_regulatory"/>
</dbReference>
<dbReference type="Pfam" id="PF13620">
    <property type="entry name" value="CarboxypepD_reg"/>
    <property type="match status" value="1"/>
</dbReference>
<evidence type="ECO:0000313" key="1">
    <source>
        <dbReference type="EMBL" id="KON31542.1"/>
    </source>
</evidence>
<name>A0A0M0BSI9_9ARCH</name>
<proteinExistence type="predicted"/>
<accession>A0A0M0BSI9</accession>
<organism evidence="1 2">
    <name type="scientific">miscellaneous Crenarchaeota group-15 archaeon DG-45</name>
    <dbReference type="NCBI Taxonomy" id="1685127"/>
    <lineage>
        <taxon>Archaea</taxon>
        <taxon>Candidatus Bathyarchaeota</taxon>
        <taxon>MCG-15</taxon>
    </lineage>
</organism>
<dbReference type="InterPro" id="IPR013784">
    <property type="entry name" value="Carb-bd-like_fold"/>
</dbReference>
<dbReference type="SUPFAM" id="SSF49464">
    <property type="entry name" value="Carboxypeptidase regulatory domain-like"/>
    <property type="match status" value="1"/>
</dbReference>
<protein>
    <recommendedName>
        <fullName evidence="3">PEGA domain-containing protein</fullName>
    </recommendedName>
</protein>